<evidence type="ECO:0000313" key="1">
    <source>
        <dbReference type="Proteomes" id="UP000095286"/>
    </source>
</evidence>
<accession>A0AC35U9Z1</accession>
<evidence type="ECO:0000313" key="2">
    <source>
        <dbReference type="WBParaSite" id="RSKR_0000937975.1"/>
    </source>
</evidence>
<sequence length="223" mass="25419">MDLEKAHSPFHVKQLDHILISNRKLLKDATVLPHAIFDPTLSDHRLLMEIIEKASRELMLGKDVTQIKKEDLTNFYGSIAILKKEDLRNVGKTQNYFCCSKSLTSHVYKIYAGLILSKLNPILSTEAGPYQHGFRKGVSTANPILIVENILEKAYEYKADIGMLFVDYAKAFDTLLRSYVFMNLARMGVEKHLPNQLQKLADTLKNVSAKYGLHINQNKKFHS</sequence>
<dbReference type="WBParaSite" id="RSKR_0000937975.1">
    <property type="protein sequence ID" value="RSKR_0000937975.1"/>
    <property type="gene ID" value="RSKR_0000937975"/>
</dbReference>
<protein>
    <submittedName>
        <fullName evidence="2">Reverse transcriptase domain-containing protein</fullName>
    </submittedName>
</protein>
<proteinExistence type="predicted"/>
<dbReference type="Proteomes" id="UP000095286">
    <property type="component" value="Unplaced"/>
</dbReference>
<organism evidence="1 2">
    <name type="scientific">Rhabditophanes sp. KR3021</name>
    <dbReference type="NCBI Taxonomy" id="114890"/>
    <lineage>
        <taxon>Eukaryota</taxon>
        <taxon>Metazoa</taxon>
        <taxon>Ecdysozoa</taxon>
        <taxon>Nematoda</taxon>
        <taxon>Chromadorea</taxon>
        <taxon>Rhabditida</taxon>
        <taxon>Tylenchina</taxon>
        <taxon>Panagrolaimomorpha</taxon>
        <taxon>Strongyloidoidea</taxon>
        <taxon>Alloionematidae</taxon>
        <taxon>Rhabditophanes</taxon>
    </lineage>
</organism>
<name>A0AC35U9Z1_9BILA</name>
<reference evidence="2" key="1">
    <citation type="submission" date="2016-11" db="UniProtKB">
        <authorList>
            <consortium name="WormBaseParasite"/>
        </authorList>
    </citation>
    <scope>IDENTIFICATION</scope>
    <source>
        <strain evidence="2">KR3021</strain>
    </source>
</reference>